<organism evidence="3">
    <name type="scientific">Brachypodium distachyon</name>
    <name type="common">Purple false brome</name>
    <name type="synonym">Trachynia distachya</name>
    <dbReference type="NCBI Taxonomy" id="15368"/>
    <lineage>
        <taxon>Eukaryota</taxon>
        <taxon>Viridiplantae</taxon>
        <taxon>Streptophyta</taxon>
        <taxon>Embryophyta</taxon>
        <taxon>Tracheophyta</taxon>
        <taxon>Spermatophyta</taxon>
        <taxon>Magnoliopsida</taxon>
        <taxon>Liliopsida</taxon>
        <taxon>Poales</taxon>
        <taxon>Poaceae</taxon>
        <taxon>BOP clade</taxon>
        <taxon>Pooideae</taxon>
        <taxon>Stipodae</taxon>
        <taxon>Brachypodieae</taxon>
        <taxon>Brachypodium</taxon>
    </lineage>
</organism>
<protein>
    <recommendedName>
        <fullName evidence="2">Probable zinc-ribbon domain-containing protein</fullName>
    </recommendedName>
</protein>
<reference evidence="3 4" key="1">
    <citation type="journal article" date="2010" name="Nature">
        <title>Genome sequencing and analysis of the model grass Brachypodium distachyon.</title>
        <authorList>
            <consortium name="International Brachypodium Initiative"/>
        </authorList>
    </citation>
    <scope>NUCLEOTIDE SEQUENCE [LARGE SCALE GENOMIC DNA]</scope>
    <source>
        <strain evidence="3">Bd21</strain>
        <strain evidence="4">cv. Bd21</strain>
    </source>
</reference>
<feature type="domain" description="Probable zinc-ribbon" evidence="2">
    <location>
        <begin position="287"/>
        <end position="331"/>
    </location>
</feature>
<feature type="region of interest" description="Disordered" evidence="1">
    <location>
        <begin position="66"/>
        <end position="159"/>
    </location>
</feature>
<dbReference type="EnsemblPlants" id="KQK05740">
    <property type="protein sequence ID" value="KQK05740"/>
    <property type="gene ID" value="BRADI_2g22220v3"/>
</dbReference>
<feature type="compositionally biased region" description="Low complexity" evidence="1">
    <location>
        <begin position="251"/>
        <end position="267"/>
    </location>
</feature>
<dbReference type="AlphaFoldDB" id="A0A0Q3IZC7"/>
<dbReference type="GO" id="GO:1900150">
    <property type="term" value="P:regulation of defense response to fungus"/>
    <property type="evidence" value="ECO:0007669"/>
    <property type="project" value="InterPro"/>
</dbReference>
<dbReference type="STRING" id="15368.A0A0Q3IZC7"/>
<dbReference type="PANTHER" id="PTHR31105">
    <property type="entry name" value="EXTRA-LARGE G-PROTEIN-LIKE"/>
    <property type="match status" value="1"/>
</dbReference>
<dbReference type="Proteomes" id="UP000008810">
    <property type="component" value="Chromosome 2"/>
</dbReference>
<dbReference type="InterPro" id="IPR021480">
    <property type="entry name" value="Zinc_ribbon_12"/>
</dbReference>
<reference evidence="3" key="2">
    <citation type="submission" date="2017-06" db="EMBL/GenBank/DDBJ databases">
        <title>WGS assembly of Brachypodium distachyon.</title>
        <authorList>
            <consortium name="The International Brachypodium Initiative"/>
            <person name="Lucas S."/>
            <person name="Harmon-Smith M."/>
            <person name="Lail K."/>
            <person name="Tice H."/>
            <person name="Grimwood J."/>
            <person name="Bruce D."/>
            <person name="Barry K."/>
            <person name="Shu S."/>
            <person name="Lindquist E."/>
            <person name="Wang M."/>
            <person name="Pitluck S."/>
            <person name="Vogel J.P."/>
            <person name="Garvin D.F."/>
            <person name="Mockler T.C."/>
            <person name="Schmutz J."/>
            <person name="Rokhsar D."/>
            <person name="Bevan M.W."/>
        </authorList>
    </citation>
    <scope>NUCLEOTIDE SEQUENCE</scope>
    <source>
        <strain evidence="3">Bd21</strain>
    </source>
</reference>
<dbReference type="PANTHER" id="PTHR31105:SF43">
    <property type="entry name" value="OS05G0479900 PROTEIN"/>
    <property type="match status" value="1"/>
</dbReference>
<evidence type="ECO:0000313" key="4">
    <source>
        <dbReference type="EnsemblPlants" id="KQK05740"/>
    </source>
</evidence>
<dbReference type="Gramene" id="KQK05740">
    <property type="protein sequence ID" value="KQK05740"/>
    <property type="gene ID" value="BRADI_2g22220v3"/>
</dbReference>
<feature type="region of interest" description="Disordered" evidence="1">
    <location>
        <begin position="346"/>
        <end position="374"/>
    </location>
</feature>
<dbReference type="OrthoDB" id="1930285at2759"/>
<evidence type="ECO:0000313" key="3">
    <source>
        <dbReference type="EMBL" id="KQK05740.1"/>
    </source>
</evidence>
<dbReference type="ExpressionAtlas" id="A0A0Q3IZC7">
    <property type="expression patterns" value="baseline"/>
</dbReference>
<accession>A0A0Q3IZC7</accession>
<keyword evidence="5" id="KW-1185">Reference proteome</keyword>
<dbReference type="InterPro" id="IPR040244">
    <property type="entry name" value="EDR4-like"/>
</dbReference>
<feature type="compositionally biased region" description="Polar residues" evidence="1">
    <location>
        <begin position="92"/>
        <end position="105"/>
    </location>
</feature>
<evidence type="ECO:0000313" key="5">
    <source>
        <dbReference type="Proteomes" id="UP000008810"/>
    </source>
</evidence>
<sequence length="403" mass="42755">MQAGDTEMRFGRCPYCRAMIRQNPSAAVYYCSKCRTPIRGKNTEPAGEATDDALSRLEILSADGTASVFSDDPDASSSTQASVIDVDGDQPPFSSGYNSCSNSDAAPNIHDNTAVAVPSPSKNGEQQDEGGSVNHHVNELRPSSRRTRRASSASDSGVLRRGDFSVSKELGTSVSMSGVGLEASNVGVATSPLTDPAFHRDLLRLLDKLRGMVAAIELQPQPASKRCESRFFRRMESRLSQQAEHGAPRRGNNASAGSSWSSFNGNGERPAARLRKKHKHHCLPVFGGAPFAVCGECSELLRVPALARVPLRRRVARLRCGGCEGVLELALPAAAGAVAGHAQADRRSGARSATTASGSSHGSGDLQREADRSGGAQQVPALLLLHHALGYDSPSPLLQSRRY</sequence>
<reference evidence="4" key="3">
    <citation type="submission" date="2018-08" db="UniProtKB">
        <authorList>
            <consortium name="EnsemblPlants"/>
        </authorList>
    </citation>
    <scope>IDENTIFICATION</scope>
    <source>
        <strain evidence="4">cv. Bd21</strain>
    </source>
</reference>
<name>A0A0Q3IZC7_BRADI</name>
<dbReference type="GeneID" id="112270625"/>
<proteinExistence type="predicted"/>
<dbReference type="Pfam" id="PF11331">
    <property type="entry name" value="Zn_ribbon_12"/>
    <property type="match status" value="1"/>
</dbReference>
<feature type="compositionally biased region" description="Low complexity" evidence="1">
    <location>
        <begin position="350"/>
        <end position="364"/>
    </location>
</feature>
<evidence type="ECO:0000259" key="2">
    <source>
        <dbReference type="Pfam" id="PF11331"/>
    </source>
</evidence>
<feature type="region of interest" description="Disordered" evidence="1">
    <location>
        <begin position="238"/>
        <end position="272"/>
    </location>
</feature>
<evidence type="ECO:0000256" key="1">
    <source>
        <dbReference type="SAM" id="MobiDB-lite"/>
    </source>
</evidence>
<dbReference type="RefSeq" id="XP_024314228.1">
    <property type="nucleotide sequence ID" value="XM_024458460.1"/>
</dbReference>
<dbReference type="EMBL" id="CM000881">
    <property type="protein sequence ID" value="KQK05740.1"/>
    <property type="molecule type" value="Genomic_DNA"/>
</dbReference>
<gene>
    <name evidence="4" type="primary">LOC112270625</name>
    <name evidence="3" type="ORF">BRADI_2g22220v3</name>
</gene>